<feature type="compositionally biased region" description="Polar residues" evidence="3">
    <location>
        <begin position="133"/>
        <end position="145"/>
    </location>
</feature>
<keyword evidence="2" id="KW-0539">Nucleus</keyword>
<feature type="compositionally biased region" description="Basic and acidic residues" evidence="3">
    <location>
        <begin position="18"/>
        <end position="35"/>
    </location>
</feature>
<dbReference type="GO" id="GO:0008270">
    <property type="term" value="F:zinc ion binding"/>
    <property type="evidence" value="ECO:0007669"/>
    <property type="project" value="InterPro"/>
</dbReference>
<evidence type="ECO:0000259" key="4">
    <source>
        <dbReference type="SMART" id="SM00906"/>
    </source>
</evidence>
<evidence type="ECO:0000256" key="3">
    <source>
        <dbReference type="SAM" id="MobiDB-lite"/>
    </source>
</evidence>
<evidence type="ECO:0000313" key="6">
    <source>
        <dbReference type="Proteomes" id="UP000567885"/>
    </source>
</evidence>
<dbReference type="Proteomes" id="UP000567885">
    <property type="component" value="Unassembled WGS sequence"/>
</dbReference>
<feature type="compositionally biased region" description="Basic and acidic residues" evidence="3">
    <location>
        <begin position="1"/>
        <end position="11"/>
    </location>
</feature>
<keyword evidence="6" id="KW-1185">Reference proteome</keyword>
<dbReference type="SMART" id="SM00906">
    <property type="entry name" value="Fungal_trans"/>
    <property type="match status" value="1"/>
</dbReference>
<reference evidence="5 6" key="1">
    <citation type="submission" date="2020-05" db="EMBL/GenBank/DDBJ databases">
        <title>Identification and distribution of gene clusters putatively required for synthesis of sphingolipid metabolism inhibitors in phylogenetically diverse species of the filamentous fungus Fusarium.</title>
        <authorList>
            <person name="Kim H.-S."/>
            <person name="Busman M."/>
            <person name="Brown D.W."/>
            <person name="Divon H."/>
            <person name="Uhlig S."/>
            <person name="Proctor R.H."/>
        </authorList>
    </citation>
    <scope>NUCLEOTIDE SEQUENCE [LARGE SCALE GENOMIC DNA]</scope>
    <source>
        <strain evidence="5 6">NRRL 20693</strain>
    </source>
</reference>
<dbReference type="GO" id="GO:0003677">
    <property type="term" value="F:DNA binding"/>
    <property type="evidence" value="ECO:0007669"/>
    <property type="project" value="InterPro"/>
</dbReference>
<feature type="region of interest" description="Disordered" evidence="3">
    <location>
        <begin position="1"/>
        <end position="35"/>
    </location>
</feature>
<dbReference type="CDD" id="cd12148">
    <property type="entry name" value="fungal_TF_MHR"/>
    <property type="match status" value="1"/>
</dbReference>
<dbReference type="OrthoDB" id="5431381at2759"/>
<dbReference type="GO" id="GO:0005634">
    <property type="term" value="C:nucleus"/>
    <property type="evidence" value="ECO:0007669"/>
    <property type="project" value="UniProtKB-SubCell"/>
</dbReference>
<dbReference type="PANTHER" id="PTHR31001:SF49">
    <property type="entry name" value="ZN(II)2CYS6 TRANSCRIPTION FACTOR (EUROFUNG)"/>
    <property type="match status" value="1"/>
</dbReference>
<protein>
    <recommendedName>
        <fullName evidence="4">Xylanolytic transcriptional activator regulatory domain-containing protein</fullName>
    </recommendedName>
</protein>
<evidence type="ECO:0000256" key="1">
    <source>
        <dbReference type="ARBA" id="ARBA00004123"/>
    </source>
</evidence>
<organism evidence="5 6">
    <name type="scientific">Fusarium heterosporum</name>
    <dbReference type="NCBI Taxonomy" id="42747"/>
    <lineage>
        <taxon>Eukaryota</taxon>
        <taxon>Fungi</taxon>
        <taxon>Dikarya</taxon>
        <taxon>Ascomycota</taxon>
        <taxon>Pezizomycotina</taxon>
        <taxon>Sordariomycetes</taxon>
        <taxon>Hypocreomycetidae</taxon>
        <taxon>Hypocreales</taxon>
        <taxon>Nectriaceae</taxon>
        <taxon>Fusarium</taxon>
        <taxon>Fusarium heterosporum species complex</taxon>
    </lineage>
</organism>
<proteinExistence type="predicted"/>
<dbReference type="EMBL" id="JAAGWQ010000069">
    <property type="protein sequence ID" value="KAF5671258.1"/>
    <property type="molecule type" value="Genomic_DNA"/>
</dbReference>
<dbReference type="Pfam" id="PF04082">
    <property type="entry name" value="Fungal_trans"/>
    <property type="match status" value="1"/>
</dbReference>
<comment type="caution">
    <text evidence="5">The sequence shown here is derived from an EMBL/GenBank/DDBJ whole genome shotgun (WGS) entry which is preliminary data.</text>
</comment>
<gene>
    <name evidence="5" type="ORF">FHETE_4228</name>
</gene>
<dbReference type="GO" id="GO:0006351">
    <property type="term" value="P:DNA-templated transcription"/>
    <property type="evidence" value="ECO:0007669"/>
    <property type="project" value="InterPro"/>
</dbReference>
<evidence type="ECO:0000256" key="2">
    <source>
        <dbReference type="ARBA" id="ARBA00023242"/>
    </source>
</evidence>
<accession>A0A8H5TJI9</accession>
<comment type="subcellular location">
    <subcellularLocation>
        <location evidence="1">Nucleus</location>
    </subcellularLocation>
</comment>
<name>A0A8H5TJI9_FUSHE</name>
<sequence>MMGSAKIEKRNRPPKSCEPCRTRKNEKRADKDESVADRLKKLENLIAKVAQETSPREPMASLCITDNRVSSGSGSITSYGPSTSTSSDGIFASPLGNEAPGGLATHIDSNHWYSILKNIRSIRSELPTISSNSQVFASSPATPNSDLRESDNGDFDLGPSEGLSMREILSKLPQRPVCDNMVSLFFRSHYTMMPILHPAKFQQEYESFWESPEETSAIWIALLFALLSLSVGVYEISGKSQHSEALIPSSKSLSKRTQECLLLGNYTTAKGYGVEALLIHLVGCWLRTKVSDTNLWFLMGKVVQLAICKGYHRDPAKVPGSDISPFDAEMRRRAWLSLFQLDALMSFQMGLPSMIPTDCCDTELPRNLNQTDFYPGISELPPSRPFSENTTILYSIVKASVMATFKKVVKHTRSLVPAPYEETISLDSEVRTAYENIPDIFKYKSLFSFIADDVSVIMARTTIELLYLKSIIVLHRHYLTQRLESRFQPSRRSCLEAAEKLLLRQAEMHKVTQPGGQLYDMGWMVTSLTMSDFTLAAMVICLDMTVSMRLNSTTLNTRKDDGELEKNLRIIETAHMIWTTASESSEARTVSHALASTIQRVTDYLSLRLLSESKEACQSSNNEIDAQEYVTIGSAETVGDFDMMDFIDWTLVDNQFQDPTTQEFDLDYWLVDAAGPLDFPGTSQG</sequence>
<dbReference type="AlphaFoldDB" id="A0A8H5TJI9"/>
<feature type="domain" description="Xylanolytic transcriptional activator regulatory" evidence="4">
    <location>
        <begin position="295"/>
        <end position="371"/>
    </location>
</feature>
<dbReference type="InterPro" id="IPR007219">
    <property type="entry name" value="XnlR_reg_dom"/>
</dbReference>
<evidence type="ECO:0000313" key="5">
    <source>
        <dbReference type="EMBL" id="KAF5671258.1"/>
    </source>
</evidence>
<dbReference type="PANTHER" id="PTHR31001">
    <property type="entry name" value="UNCHARACTERIZED TRANSCRIPTIONAL REGULATORY PROTEIN"/>
    <property type="match status" value="1"/>
</dbReference>
<dbReference type="InterPro" id="IPR050613">
    <property type="entry name" value="Sec_Metabolite_Reg"/>
</dbReference>
<feature type="region of interest" description="Disordered" evidence="3">
    <location>
        <begin position="133"/>
        <end position="156"/>
    </location>
</feature>